<evidence type="ECO:0000313" key="4">
    <source>
        <dbReference type="EMBL" id="MBA2881652.1"/>
    </source>
</evidence>
<keyword evidence="1 2" id="KW-0238">DNA-binding</keyword>
<evidence type="ECO:0000259" key="3">
    <source>
        <dbReference type="PROSITE" id="PS50977"/>
    </source>
</evidence>
<accession>A0A7W0C9N5</accession>
<dbReference type="RefSeq" id="WP_232364727.1">
    <property type="nucleotide sequence ID" value="NZ_JACDUS010000004.1"/>
</dbReference>
<feature type="DNA-binding region" description="H-T-H motif" evidence="2">
    <location>
        <begin position="36"/>
        <end position="55"/>
    </location>
</feature>
<organism evidence="4 5">
    <name type="scientific">Desulfosalsimonas propionicica</name>
    <dbReference type="NCBI Taxonomy" id="332175"/>
    <lineage>
        <taxon>Bacteria</taxon>
        <taxon>Pseudomonadati</taxon>
        <taxon>Thermodesulfobacteriota</taxon>
        <taxon>Desulfobacteria</taxon>
        <taxon>Desulfobacterales</taxon>
        <taxon>Desulfosalsimonadaceae</taxon>
        <taxon>Desulfosalsimonas</taxon>
    </lineage>
</organism>
<sequence length="205" mass="23646">MATSLEKAKQNPESMKARILEAARKIFGEYGFHGTTTRMIAKAVDIDISTLYYHWGEKGDLYEAVIRDINDGLGNKLIEVETIIKGKPLAQRLDIAIEQMVDYLFENPEISNLTLHRYFMKTRHGSILDFRVPEYLSDIAYSMGLAPDRKDVPVEARMKVLYIMNAIHNFVSGENFFRPMLGMERRQYIQHAKDTLQFFNLAAFT</sequence>
<dbReference type="PANTHER" id="PTHR30055:SF226">
    <property type="entry name" value="HTH-TYPE TRANSCRIPTIONAL REGULATOR PKSA"/>
    <property type="match status" value="1"/>
</dbReference>
<keyword evidence="5" id="KW-1185">Reference proteome</keyword>
<dbReference type="Pfam" id="PF00440">
    <property type="entry name" value="TetR_N"/>
    <property type="match status" value="1"/>
</dbReference>
<name>A0A7W0C9N5_9BACT</name>
<dbReference type="AlphaFoldDB" id="A0A7W0C9N5"/>
<proteinExistence type="predicted"/>
<evidence type="ECO:0000313" key="5">
    <source>
        <dbReference type="Proteomes" id="UP000525298"/>
    </source>
</evidence>
<dbReference type="GO" id="GO:0003700">
    <property type="term" value="F:DNA-binding transcription factor activity"/>
    <property type="evidence" value="ECO:0007669"/>
    <property type="project" value="TreeGrafter"/>
</dbReference>
<comment type="caution">
    <text evidence="4">The sequence shown here is derived from an EMBL/GenBank/DDBJ whole genome shotgun (WGS) entry which is preliminary data.</text>
</comment>
<evidence type="ECO:0000256" key="1">
    <source>
        <dbReference type="ARBA" id="ARBA00023125"/>
    </source>
</evidence>
<dbReference type="GO" id="GO:0000976">
    <property type="term" value="F:transcription cis-regulatory region binding"/>
    <property type="evidence" value="ECO:0007669"/>
    <property type="project" value="TreeGrafter"/>
</dbReference>
<dbReference type="EMBL" id="JACDUS010000004">
    <property type="protein sequence ID" value="MBA2881652.1"/>
    <property type="molecule type" value="Genomic_DNA"/>
</dbReference>
<reference evidence="4 5" key="1">
    <citation type="submission" date="2020-07" db="EMBL/GenBank/DDBJ databases">
        <title>Genomic Encyclopedia of Type Strains, Phase IV (KMG-IV): sequencing the most valuable type-strain genomes for metagenomic binning, comparative biology and taxonomic classification.</title>
        <authorList>
            <person name="Goeker M."/>
        </authorList>
    </citation>
    <scope>NUCLEOTIDE SEQUENCE [LARGE SCALE GENOMIC DNA]</scope>
    <source>
        <strain evidence="4 5">DSM 17721</strain>
    </source>
</reference>
<feature type="domain" description="HTH tetR-type" evidence="3">
    <location>
        <begin position="13"/>
        <end position="73"/>
    </location>
</feature>
<dbReference type="Gene3D" id="1.10.357.10">
    <property type="entry name" value="Tetracycline Repressor, domain 2"/>
    <property type="match status" value="1"/>
</dbReference>
<dbReference type="InterPro" id="IPR050109">
    <property type="entry name" value="HTH-type_TetR-like_transc_reg"/>
</dbReference>
<dbReference type="Proteomes" id="UP000525298">
    <property type="component" value="Unassembled WGS sequence"/>
</dbReference>
<protein>
    <submittedName>
        <fullName evidence="4">AcrR family transcriptional regulator</fullName>
    </submittedName>
</protein>
<gene>
    <name evidence="4" type="ORF">HNR65_001979</name>
</gene>
<dbReference type="InterPro" id="IPR009057">
    <property type="entry name" value="Homeodomain-like_sf"/>
</dbReference>
<dbReference type="InterPro" id="IPR001647">
    <property type="entry name" value="HTH_TetR"/>
</dbReference>
<evidence type="ECO:0000256" key="2">
    <source>
        <dbReference type="PROSITE-ProRule" id="PRU00335"/>
    </source>
</evidence>
<dbReference type="PROSITE" id="PS50977">
    <property type="entry name" value="HTH_TETR_2"/>
    <property type="match status" value="1"/>
</dbReference>
<dbReference type="SUPFAM" id="SSF46689">
    <property type="entry name" value="Homeodomain-like"/>
    <property type="match status" value="1"/>
</dbReference>
<dbReference type="PRINTS" id="PR00455">
    <property type="entry name" value="HTHTETR"/>
</dbReference>
<dbReference type="PANTHER" id="PTHR30055">
    <property type="entry name" value="HTH-TYPE TRANSCRIPTIONAL REGULATOR RUTR"/>
    <property type="match status" value="1"/>
</dbReference>